<keyword evidence="1" id="KW-0614">Plasmid</keyword>
<proteinExistence type="predicted"/>
<evidence type="ECO:0000313" key="1">
    <source>
        <dbReference type="EMBL" id="ALK43918.1"/>
    </source>
</evidence>
<evidence type="ECO:0008006" key="2">
    <source>
        <dbReference type="Google" id="ProtNLM"/>
    </source>
</evidence>
<sequence>MYNQYESLTSSIIAVCEKRFKSLKKNRGIKFARSATIAYLRGSQKNYPQNDFWTKFFDNLIHDFTYRGRKSKPLS</sequence>
<protein>
    <recommendedName>
        <fullName evidence="2">Transposase</fullName>
    </recommendedName>
</protein>
<name>A0A128VJP2_LEGPN</name>
<organism evidence="1">
    <name type="scientific">Legionella pneumophila</name>
    <dbReference type="NCBI Taxonomy" id="446"/>
    <lineage>
        <taxon>Bacteria</taxon>
        <taxon>Pseudomonadati</taxon>
        <taxon>Pseudomonadota</taxon>
        <taxon>Gammaproteobacteria</taxon>
        <taxon>Legionellales</taxon>
        <taxon>Legionellaceae</taxon>
        <taxon>Legionella</taxon>
    </lineage>
</organism>
<dbReference type="EMBL" id="KT271770">
    <property type="protein sequence ID" value="ALK43918.1"/>
    <property type="molecule type" value="Genomic_DNA"/>
</dbReference>
<dbReference type="RefSeq" id="WP_061515174.1">
    <property type="nucleotide sequence ID" value="NZ_JAPHPG010000001.1"/>
</dbReference>
<geneLocation type="plasmid" evidence="1">
    <name>Mobile Element-1</name>
</geneLocation>
<accession>A0A128VJP2</accession>
<reference evidence="1" key="1">
    <citation type="journal article" date="2016" name="Cell. Microbiol.">
        <title>Active and Adaptive Legionella CRISPR-Cas reveals a recurrent challenge to the pathogen.</title>
        <authorList>
            <person name="Rao C."/>
            <person name="Guyard C."/>
            <person name="Pelaz C."/>
            <person name="Wasserscheid J."/>
            <person name="Bondy-Denomy J."/>
            <person name="Dewar K."/>
            <person name="Ensminger A.W."/>
        </authorList>
    </citation>
    <scope>NUCLEOTIDE SEQUENCE</scope>
    <source>
        <strain evidence="1">Murcia-2001 4983</strain>
        <plasmid evidence="1">Mobile Element-1</plasmid>
    </source>
</reference>
<dbReference type="AlphaFoldDB" id="A0A128VJP2"/>